<dbReference type="SUPFAM" id="SSF49899">
    <property type="entry name" value="Concanavalin A-like lectins/glucanases"/>
    <property type="match status" value="1"/>
</dbReference>
<dbReference type="InterPro" id="IPR051795">
    <property type="entry name" value="Glycosyl_Hydrlase_43"/>
</dbReference>
<accession>A0A449I339</accession>
<dbReference type="InterPro" id="IPR041542">
    <property type="entry name" value="GH43_C2"/>
</dbReference>
<dbReference type="AlphaFoldDB" id="A0A449I339"/>
<dbReference type="GO" id="GO:0009044">
    <property type="term" value="F:xylan 1,4-beta-xylosidase activity"/>
    <property type="evidence" value="ECO:0007669"/>
    <property type="project" value="UniProtKB-EC"/>
</dbReference>
<proteinExistence type="inferred from homology"/>
<evidence type="ECO:0000256" key="6">
    <source>
        <dbReference type="RuleBase" id="RU361187"/>
    </source>
</evidence>
<dbReference type="Proteomes" id="UP000396835">
    <property type="component" value="Unassembled WGS sequence"/>
</dbReference>
<dbReference type="Pfam" id="PF17851">
    <property type="entry name" value="GH43_C2"/>
    <property type="match status" value="1"/>
</dbReference>
<evidence type="ECO:0000256" key="1">
    <source>
        <dbReference type="ARBA" id="ARBA00009865"/>
    </source>
</evidence>
<feature type="active site" description="Proton donor" evidence="4">
    <location>
        <position position="259"/>
    </location>
</feature>
<dbReference type="PANTHER" id="PTHR42812:SF12">
    <property type="entry name" value="BETA-XYLOSIDASE-RELATED"/>
    <property type="match status" value="1"/>
</dbReference>
<protein>
    <submittedName>
        <fullName evidence="8">Alpha-N-arabinofuranosidase</fullName>
        <ecNumber evidence="8">3.2.1.37</ecNumber>
        <ecNumber evidence="8">3.2.1.55</ecNumber>
    </submittedName>
</protein>
<evidence type="ECO:0000256" key="5">
    <source>
        <dbReference type="PIRSR" id="PIRSR606710-2"/>
    </source>
</evidence>
<keyword evidence="2 6" id="KW-0378">Hydrolase</keyword>
<comment type="similarity">
    <text evidence="1 6">Belongs to the glycosyl hydrolase 43 family.</text>
</comment>
<sequence>MDACTKKLGESPYDLHGRKFQDSSFILGSCFFSTIRFLRSTTFGKTKRFIYLWMSPDKVITAFTNLQLIMRKTFMLIGMVLSLSCLAQNTEGYRNPVIPGFHPDPSVCRVGEDFYLVNSSFQYFPGVPLYHSKDLVHWTQIGHCLTRASQLPLHDASAWGGIYAPTIRYNNGTFYMITTNVSDCGNFLVHTTDPRGTWSEPVRLKQGGIDPSLYFEEDRCYMVSNPDKGIWLCEINPKTGEQLSESRRIWNGTGGRHPEAPHIYQKDGWYYLLIAEGGTEYGHKVTIARSRHIEGPYDGNPSNPILTHINMNAQDSPIQGTGHADLVQAADGSWWLVCLAFRPQAGSHHLTGRETYLAPVRWDENAWPVVNGNGTISLQMDVPTLPQQPLAKKPVRTDFKEGRMGHEWVHIRNYHPENYSFVSGKLRLKASSISLNHEKGSPTFMGRRQEHIGFRATTSVALQKAEAQDEAGLTVYMFEPAHYDLFVKQTSEGAQAVVLRYPMGLLTHIEREVALPKAAQVQLRVHGSSDRYRFEYATDGKNFHRLGEIDAKYISTETAGGFTGVMLGMYAVSATASSKAYAEFEYFDYEGE</sequence>
<dbReference type="EMBL" id="CAACYH010000004">
    <property type="protein sequence ID" value="VFB13861.1"/>
    <property type="molecule type" value="Genomic_DNA"/>
</dbReference>
<dbReference type="CDD" id="cd18617">
    <property type="entry name" value="GH43_XynB-like"/>
    <property type="match status" value="1"/>
</dbReference>
<evidence type="ECO:0000256" key="4">
    <source>
        <dbReference type="PIRSR" id="PIRSR606710-1"/>
    </source>
</evidence>
<evidence type="ECO:0000256" key="3">
    <source>
        <dbReference type="ARBA" id="ARBA00023295"/>
    </source>
</evidence>
<dbReference type="Pfam" id="PF04616">
    <property type="entry name" value="Glyco_hydro_43"/>
    <property type="match status" value="1"/>
</dbReference>
<dbReference type="InterPro" id="IPR013320">
    <property type="entry name" value="ConA-like_dom_sf"/>
</dbReference>
<dbReference type="EC" id="3.2.1.55" evidence="8"/>
<organism evidence="8 9">
    <name type="scientific">Prevotella heparinolytica</name>
    <dbReference type="NCBI Taxonomy" id="28113"/>
    <lineage>
        <taxon>Bacteria</taxon>
        <taxon>Pseudomonadati</taxon>
        <taxon>Bacteroidota</taxon>
        <taxon>Bacteroidia</taxon>
        <taxon>Bacteroidales</taxon>
        <taxon>Bacteroidaceae</taxon>
        <taxon>Bacteroides</taxon>
    </lineage>
</organism>
<evidence type="ECO:0000259" key="7">
    <source>
        <dbReference type="Pfam" id="PF17851"/>
    </source>
</evidence>
<evidence type="ECO:0000313" key="9">
    <source>
        <dbReference type="Proteomes" id="UP000396835"/>
    </source>
</evidence>
<dbReference type="SUPFAM" id="SSF75005">
    <property type="entry name" value="Arabinanase/levansucrase/invertase"/>
    <property type="match status" value="1"/>
</dbReference>
<feature type="site" description="Important for catalytic activity, responsible for pKa modulation of the active site Glu and correct orientation of both the proton donor and substrate" evidence="5">
    <location>
        <position position="210"/>
    </location>
</feature>
<reference evidence="8 9" key="1">
    <citation type="submission" date="2019-02" db="EMBL/GenBank/DDBJ databases">
        <authorList>
            <consortium name="Pathogen Informatics"/>
        </authorList>
    </citation>
    <scope>NUCLEOTIDE SEQUENCE [LARGE SCALE GENOMIC DNA]</scope>
    <source>
        <strain evidence="8 9">3012STDY7078512</strain>
    </source>
</reference>
<keyword evidence="3 6" id="KW-0326">Glycosidase</keyword>
<dbReference type="Gene3D" id="2.115.10.20">
    <property type="entry name" value="Glycosyl hydrolase domain, family 43"/>
    <property type="match status" value="1"/>
</dbReference>
<feature type="active site" description="Proton acceptor" evidence="4">
    <location>
        <position position="104"/>
    </location>
</feature>
<evidence type="ECO:0000313" key="8">
    <source>
        <dbReference type="EMBL" id="VFB13861.1"/>
    </source>
</evidence>
<dbReference type="GO" id="GO:0046556">
    <property type="term" value="F:alpha-L-arabinofuranosidase activity"/>
    <property type="evidence" value="ECO:0007669"/>
    <property type="project" value="UniProtKB-EC"/>
</dbReference>
<dbReference type="Gene3D" id="2.60.120.200">
    <property type="match status" value="1"/>
</dbReference>
<dbReference type="EC" id="3.2.1.37" evidence="8"/>
<name>A0A449I339_9BACE</name>
<dbReference type="GO" id="GO:0005975">
    <property type="term" value="P:carbohydrate metabolic process"/>
    <property type="evidence" value="ECO:0007669"/>
    <property type="project" value="InterPro"/>
</dbReference>
<dbReference type="InterPro" id="IPR023296">
    <property type="entry name" value="Glyco_hydro_beta-prop_sf"/>
</dbReference>
<gene>
    <name evidence="8" type="primary">xynB_3</name>
    <name evidence="8" type="ORF">NCTC7812_01393</name>
</gene>
<dbReference type="PANTHER" id="PTHR42812">
    <property type="entry name" value="BETA-XYLOSIDASE"/>
    <property type="match status" value="1"/>
</dbReference>
<evidence type="ECO:0000256" key="2">
    <source>
        <dbReference type="ARBA" id="ARBA00022801"/>
    </source>
</evidence>
<dbReference type="InterPro" id="IPR006710">
    <property type="entry name" value="Glyco_hydro_43"/>
</dbReference>
<feature type="domain" description="Beta-xylosidase C-terminal Concanavalin A-like" evidence="7">
    <location>
        <begin position="396"/>
        <end position="590"/>
    </location>
</feature>